<name>F7ZKU6_ROSLO</name>
<dbReference type="CDD" id="cd01948">
    <property type="entry name" value="EAL"/>
    <property type="match status" value="1"/>
</dbReference>
<dbReference type="InterPro" id="IPR001633">
    <property type="entry name" value="EAL_dom"/>
</dbReference>
<dbReference type="InterPro" id="IPR029787">
    <property type="entry name" value="Nucleotide_cyclase"/>
</dbReference>
<dbReference type="PROSITE" id="PS50112">
    <property type="entry name" value="PAS"/>
    <property type="match status" value="1"/>
</dbReference>
<dbReference type="KEGG" id="rli:RLO149_c007350"/>
<accession>F7ZKU6</accession>
<dbReference type="SUPFAM" id="SSF141868">
    <property type="entry name" value="EAL domain-like"/>
    <property type="match status" value="1"/>
</dbReference>
<gene>
    <name evidence="4" type="ordered locus">RLO149_c007350</name>
</gene>
<keyword evidence="5" id="KW-1185">Reference proteome</keyword>
<dbReference type="NCBIfam" id="TIGR00229">
    <property type="entry name" value="sensory_box"/>
    <property type="match status" value="1"/>
</dbReference>
<dbReference type="HOGENOM" id="CLU_000445_70_20_5"/>
<dbReference type="InterPro" id="IPR000014">
    <property type="entry name" value="PAS"/>
</dbReference>
<evidence type="ECO:0000259" key="1">
    <source>
        <dbReference type="PROSITE" id="PS50112"/>
    </source>
</evidence>
<dbReference type="InterPro" id="IPR043128">
    <property type="entry name" value="Rev_trsase/Diguanyl_cyclase"/>
</dbReference>
<dbReference type="eggNOG" id="COG5001">
    <property type="taxonomic scope" value="Bacteria"/>
</dbReference>
<dbReference type="CDD" id="cd01949">
    <property type="entry name" value="GGDEF"/>
    <property type="match status" value="1"/>
</dbReference>
<dbReference type="PANTHER" id="PTHR44757">
    <property type="entry name" value="DIGUANYLATE CYCLASE DGCP"/>
    <property type="match status" value="1"/>
</dbReference>
<dbReference type="SUPFAM" id="SSF55785">
    <property type="entry name" value="PYP-like sensor domain (PAS domain)"/>
    <property type="match status" value="3"/>
</dbReference>
<dbReference type="InterPro" id="IPR035965">
    <property type="entry name" value="PAS-like_dom_sf"/>
</dbReference>
<reference evidence="4 5" key="1">
    <citation type="journal article" date="2011" name="BMC Genomics">
        <title>Comparative genome analysis and genome-guided physiological analysis of Roseobacter litoralis.</title>
        <authorList>
            <person name="Kalhoefer D."/>
            <person name="Thole S."/>
            <person name="Voget S."/>
            <person name="Lehmann R."/>
            <person name="Liesegang H."/>
            <person name="Wollher A."/>
            <person name="Daniel R."/>
            <person name="Simon M."/>
            <person name="Brinkhoff T."/>
        </authorList>
    </citation>
    <scope>NUCLEOTIDE SEQUENCE [LARGE SCALE GENOMIC DNA]</scope>
    <source>
        <strain evidence="5">ATCC 49566 / DSM 6996 / JCM 21268 / NBRC 15278 / OCh 149</strain>
    </source>
</reference>
<dbReference type="EMBL" id="CP002623">
    <property type="protein sequence ID" value="AEI92762.1"/>
    <property type="molecule type" value="Genomic_DNA"/>
</dbReference>
<dbReference type="PROSITE" id="PS50883">
    <property type="entry name" value="EAL"/>
    <property type="match status" value="1"/>
</dbReference>
<dbReference type="CDD" id="cd00130">
    <property type="entry name" value="PAS"/>
    <property type="match status" value="1"/>
</dbReference>
<feature type="domain" description="PAS" evidence="1">
    <location>
        <begin position="30"/>
        <end position="61"/>
    </location>
</feature>
<dbReference type="STRING" id="391595.RLO149_c007350"/>
<evidence type="ECO:0000313" key="4">
    <source>
        <dbReference type="EMBL" id="AEI92762.1"/>
    </source>
</evidence>
<protein>
    <submittedName>
        <fullName evidence="4">Signaling protein with diguanylate cyclase activity</fullName>
    </submittedName>
</protein>
<dbReference type="SUPFAM" id="SSF55073">
    <property type="entry name" value="Nucleotide cyclase"/>
    <property type="match status" value="1"/>
</dbReference>
<dbReference type="InterPro" id="IPR000160">
    <property type="entry name" value="GGDEF_dom"/>
</dbReference>
<feature type="domain" description="EAL" evidence="2">
    <location>
        <begin position="576"/>
        <end position="827"/>
    </location>
</feature>
<evidence type="ECO:0000259" key="3">
    <source>
        <dbReference type="PROSITE" id="PS50887"/>
    </source>
</evidence>
<dbReference type="Pfam" id="PF00990">
    <property type="entry name" value="GGDEF"/>
    <property type="match status" value="1"/>
</dbReference>
<dbReference type="PANTHER" id="PTHR44757:SF2">
    <property type="entry name" value="BIOFILM ARCHITECTURE MAINTENANCE PROTEIN MBAA"/>
    <property type="match status" value="1"/>
</dbReference>
<organism evidence="4 5">
    <name type="scientific">Roseobacter litoralis (strain ATCC 49566 / DSM 6996 / JCM 21268 / NBRC 15278 / OCh 149)</name>
    <dbReference type="NCBI Taxonomy" id="391595"/>
    <lineage>
        <taxon>Bacteria</taxon>
        <taxon>Pseudomonadati</taxon>
        <taxon>Pseudomonadota</taxon>
        <taxon>Alphaproteobacteria</taxon>
        <taxon>Rhodobacterales</taxon>
        <taxon>Roseobacteraceae</taxon>
        <taxon>Roseobacter</taxon>
    </lineage>
</organism>
<dbReference type="SMART" id="SM00052">
    <property type="entry name" value="EAL"/>
    <property type="match status" value="1"/>
</dbReference>
<dbReference type="Gene3D" id="3.20.20.450">
    <property type="entry name" value="EAL domain"/>
    <property type="match status" value="1"/>
</dbReference>
<dbReference type="Gene3D" id="3.30.70.270">
    <property type="match status" value="1"/>
</dbReference>
<dbReference type="SMART" id="SM00267">
    <property type="entry name" value="GGDEF"/>
    <property type="match status" value="1"/>
</dbReference>
<dbReference type="Pfam" id="PF13426">
    <property type="entry name" value="PAS_9"/>
    <property type="match status" value="1"/>
</dbReference>
<dbReference type="NCBIfam" id="TIGR00254">
    <property type="entry name" value="GGDEF"/>
    <property type="match status" value="1"/>
</dbReference>
<evidence type="ECO:0000313" key="5">
    <source>
        <dbReference type="Proteomes" id="UP000001353"/>
    </source>
</evidence>
<sequence>MKFETLQRTFMDLTGDAVVVGCISPGCDIARVAYINKGFSRLFGYAPSDITGRSFDEIGELRTTLRLYAALTTDQTDLERNPSTQSQFTRADGTQFWASISFLDAGDDPEAERFICATYREISALKDAEAKAKRSRARLIAALDAYPSPFAIYDKDDCLIVWNDAYSRSMTDDPAALYVGMHRTEAARIAIEGGKIVQAIGKEKEWASIEHQEADVAKPVQDLELAGDIHHRLLRSRAKNGDLVMLRIDTTELVRQRRALEAAQERLISAINAYPDPFAIYDAEHNLVVWNPAYARSVTDTPQQLRTGTNLKDLLRQAAFSGRIPAARGREEEWLEGYYSPQLLDRSVEDFEFADGQHFRIVRSKAKNGEYVVLRLNITEVVNQRRAVERYTKKLERANEEITHTAVHDDLTGLGNRRHLSQRFQELAECQRTHGGEIAMLHIDLDRFKQINDTMGHAAGDHVLLETANRIRHEVQPQDVIARIGGDEFVVLLRFKTGSTRPFQLATTLLNELQMPVYFEGKECRFGASIGVAETPLSEVDKLLTNSDIALYKAKRAGRGRLGLFDRSDLQDILKNKRLADDVLRAIEKDEFVPYYQPQIDSKTGHVAGVEVLARWQHPEKGIVAPEGFLATATDLNVTASIDEMIFEKAMKDCEGVLPHLPSRPSLSFNVSASRVRENSINEIRTRVSGYSGKICFELLETIFFEEEDDAFLFQLDRLRDIGITIEIDDFGSGHASVVALQRIGPDRLKIDGRLVAQVTESDSGLRLVRSIVEIGLALEMGITAEGVETREQAAVLADLGCDRLQGFLFAKPMPFEKLLTFVARDGSTEFVGN</sequence>
<dbReference type="GO" id="GO:0003824">
    <property type="term" value="F:catalytic activity"/>
    <property type="evidence" value="ECO:0007669"/>
    <property type="project" value="UniProtKB-ARBA"/>
</dbReference>
<dbReference type="InterPro" id="IPR052155">
    <property type="entry name" value="Biofilm_reg_signaling"/>
</dbReference>
<dbReference type="FunFam" id="3.30.70.270:FF:000001">
    <property type="entry name" value="Diguanylate cyclase domain protein"/>
    <property type="match status" value="1"/>
</dbReference>
<proteinExistence type="predicted"/>
<dbReference type="AlphaFoldDB" id="F7ZKU6"/>
<dbReference type="OrthoDB" id="9814202at2"/>
<dbReference type="Gene3D" id="3.30.450.20">
    <property type="entry name" value="PAS domain"/>
    <property type="match status" value="2"/>
</dbReference>
<evidence type="ECO:0000259" key="2">
    <source>
        <dbReference type="PROSITE" id="PS50883"/>
    </source>
</evidence>
<feature type="domain" description="GGDEF" evidence="3">
    <location>
        <begin position="436"/>
        <end position="567"/>
    </location>
</feature>
<dbReference type="InterPro" id="IPR035919">
    <property type="entry name" value="EAL_sf"/>
</dbReference>
<dbReference type="PROSITE" id="PS50887">
    <property type="entry name" value="GGDEF"/>
    <property type="match status" value="1"/>
</dbReference>
<dbReference type="Pfam" id="PF00563">
    <property type="entry name" value="EAL"/>
    <property type="match status" value="1"/>
</dbReference>
<dbReference type="Proteomes" id="UP000001353">
    <property type="component" value="Chromosome"/>
</dbReference>